<proteinExistence type="predicted"/>
<evidence type="ECO:0000313" key="8">
    <source>
        <dbReference type="EMBL" id="MBB4013769.1"/>
    </source>
</evidence>
<keyword evidence="3 6" id="KW-0479">Metal-binding</keyword>
<dbReference type="AlphaFoldDB" id="A0A840BQM2"/>
<evidence type="ECO:0000256" key="5">
    <source>
        <dbReference type="ARBA" id="ARBA00023004"/>
    </source>
</evidence>
<accession>A0A840BQM2</accession>
<keyword evidence="9" id="KW-1185">Reference proteome</keyword>
<evidence type="ECO:0000313" key="9">
    <source>
        <dbReference type="Proteomes" id="UP000561045"/>
    </source>
</evidence>
<dbReference type="Proteomes" id="UP000561045">
    <property type="component" value="Unassembled WGS sequence"/>
</dbReference>
<dbReference type="PROSITE" id="PS51007">
    <property type="entry name" value="CYTC"/>
    <property type="match status" value="1"/>
</dbReference>
<dbReference type="InterPro" id="IPR036909">
    <property type="entry name" value="Cyt_c-like_dom_sf"/>
</dbReference>
<dbReference type="GO" id="GO:0005506">
    <property type="term" value="F:iron ion binding"/>
    <property type="evidence" value="ECO:0007669"/>
    <property type="project" value="InterPro"/>
</dbReference>
<dbReference type="GO" id="GO:0020037">
    <property type="term" value="F:heme binding"/>
    <property type="evidence" value="ECO:0007669"/>
    <property type="project" value="InterPro"/>
</dbReference>
<gene>
    <name evidence="8" type="ORF">GGR36_003115</name>
</gene>
<keyword evidence="5 6" id="KW-0408">Iron</keyword>
<dbReference type="GO" id="GO:0009055">
    <property type="term" value="F:electron transfer activity"/>
    <property type="evidence" value="ECO:0007669"/>
    <property type="project" value="InterPro"/>
</dbReference>
<dbReference type="RefSeq" id="WP_183635694.1">
    <property type="nucleotide sequence ID" value="NZ_BAABLE010000005.1"/>
</dbReference>
<evidence type="ECO:0000256" key="6">
    <source>
        <dbReference type="PROSITE-ProRule" id="PRU00433"/>
    </source>
</evidence>
<keyword evidence="4" id="KW-0249">Electron transport</keyword>
<dbReference type="SUPFAM" id="SSF46626">
    <property type="entry name" value="Cytochrome c"/>
    <property type="match status" value="1"/>
</dbReference>
<keyword evidence="1" id="KW-0813">Transport</keyword>
<dbReference type="PROSITE" id="PS51257">
    <property type="entry name" value="PROKAR_LIPOPROTEIN"/>
    <property type="match status" value="1"/>
</dbReference>
<organism evidence="8 9">
    <name type="scientific">Niveibacterium umoris</name>
    <dbReference type="NCBI Taxonomy" id="1193620"/>
    <lineage>
        <taxon>Bacteria</taxon>
        <taxon>Pseudomonadati</taxon>
        <taxon>Pseudomonadota</taxon>
        <taxon>Betaproteobacteria</taxon>
        <taxon>Rhodocyclales</taxon>
        <taxon>Rhodocyclaceae</taxon>
        <taxon>Niveibacterium</taxon>
    </lineage>
</organism>
<dbReference type="InterPro" id="IPR009056">
    <property type="entry name" value="Cyt_c-like_dom"/>
</dbReference>
<evidence type="ECO:0000256" key="3">
    <source>
        <dbReference type="ARBA" id="ARBA00022723"/>
    </source>
</evidence>
<comment type="caution">
    <text evidence="8">The sequence shown here is derived from an EMBL/GenBank/DDBJ whole genome shotgun (WGS) entry which is preliminary data.</text>
</comment>
<sequence>MSIRSTLPLALLSAILIAGCNKSQPVNEEETATLIQPVAKVALAAADAGAAKGSRTGEQVVTAVCSACHGSGALNAPKIGDNAAWAPRIGAGLEGLTKSAIAGKNSMPARGGNPDLTDEEIARAIAFMANKSGASFKAPEPK</sequence>
<dbReference type="PANTHER" id="PTHR40942">
    <property type="match status" value="1"/>
</dbReference>
<name>A0A840BQM2_9RHOO</name>
<evidence type="ECO:0000256" key="2">
    <source>
        <dbReference type="ARBA" id="ARBA00022617"/>
    </source>
</evidence>
<evidence type="ECO:0000256" key="4">
    <source>
        <dbReference type="ARBA" id="ARBA00022982"/>
    </source>
</evidence>
<dbReference type="InterPro" id="IPR002323">
    <property type="entry name" value="Cyt_CIE"/>
</dbReference>
<keyword evidence="2 6" id="KW-0349">Heme</keyword>
<dbReference type="PRINTS" id="PR00607">
    <property type="entry name" value="CYTCHROMECIE"/>
</dbReference>
<evidence type="ECO:0000256" key="1">
    <source>
        <dbReference type="ARBA" id="ARBA00022448"/>
    </source>
</evidence>
<feature type="domain" description="Cytochrome c" evidence="7">
    <location>
        <begin position="52"/>
        <end position="132"/>
    </location>
</feature>
<reference evidence="8 9" key="1">
    <citation type="submission" date="2020-08" db="EMBL/GenBank/DDBJ databases">
        <title>Genomic Encyclopedia of Type Strains, Phase IV (KMG-IV): sequencing the most valuable type-strain genomes for metagenomic binning, comparative biology and taxonomic classification.</title>
        <authorList>
            <person name="Goeker M."/>
        </authorList>
    </citation>
    <scope>NUCLEOTIDE SEQUENCE [LARGE SCALE GENOMIC DNA]</scope>
    <source>
        <strain evidence="8 9">DSM 106739</strain>
    </source>
</reference>
<dbReference type="EMBL" id="JACIET010000002">
    <property type="protein sequence ID" value="MBB4013769.1"/>
    <property type="molecule type" value="Genomic_DNA"/>
</dbReference>
<dbReference type="Gene3D" id="1.10.760.10">
    <property type="entry name" value="Cytochrome c-like domain"/>
    <property type="match status" value="1"/>
</dbReference>
<dbReference type="Pfam" id="PF13442">
    <property type="entry name" value="Cytochrome_CBB3"/>
    <property type="match status" value="1"/>
</dbReference>
<protein>
    <submittedName>
        <fullName evidence="8">Cytochrome c5</fullName>
    </submittedName>
</protein>
<evidence type="ECO:0000259" key="7">
    <source>
        <dbReference type="PROSITE" id="PS51007"/>
    </source>
</evidence>
<dbReference type="PANTHER" id="PTHR40942:SF4">
    <property type="entry name" value="CYTOCHROME C5"/>
    <property type="match status" value="1"/>
</dbReference>